<dbReference type="Proteomes" id="UP001211907">
    <property type="component" value="Unassembled WGS sequence"/>
</dbReference>
<evidence type="ECO:0000256" key="10">
    <source>
        <dbReference type="SAM" id="MobiDB-lite"/>
    </source>
</evidence>
<name>A0AAD5T3M7_9FUNG</name>
<dbReference type="EMBL" id="JADGJH010000511">
    <property type="protein sequence ID" value="KAJ3127434.1"/>
    <property type="molecule type" value="Genomic_DNA"/>
</dbReference>
<dbReference type="PROSITE" id="PS50195">
    <property type="entry name" value="PX"/>
    <property type="match status" value="1"/>
</dbReference>
<dbReference type="PANTHER" id="PTHR46979">
    <property type="entry name" value="SORTING NEXIN-41"/>
    <property type="match status" value="1"/>
</dbReference>
<feature type="domain" description="PX" evidence="11">
    <location>
        <begin position="239"/>
        <end position="376"/>
    </location>
</feature>
<proteinExistence type="inferred from homology"/>
<feature type="region of interest" description="Disordered" evidence="10">
    <location>
        <begin position="100"/>
        <end position="123"/>
    </location>
</feature>
<keyword evidence="3" id="KW-0813">Transport</keyword>
<dbReference type="GO" id="GO:0015031">
    <property type="term" value="P:protein transport"/>
    <property type="evidence" value="ECO:0007669"/>
    <property type="project" value="UniProtKB-KW"/>
</dbReference>
<evidence type="ECO:0000259" key="11">
    <source>
        <dbReference type="PROSITE" id="PS50195"/>
    </source>
</evidence>
<comment type="caution">
    <text evidence="12">The sequence shown here is derived from an EMBL/GenBank/DDBJ whole genome shotgun (WGS) entry which is preliminary data.</text>
</comment>
<evidence type="ECO:0000256" key="8">
    <source>
        <dbReference type="ARBA" id="ARBA00023136"/>
    </source>
</evidence>
<keyword evidence="7" id="KW-0446">Lipid-binding</keyword>
<evidence type="ECO:0000256" key="9">
    <source>
        <dbReference type="SAM" id="Coils"/>
    </source>
</evidence>
<dbReference type="AlphaFoldDB" id="A0AAD5T3M7"/>
<dbReference type="GO" id="GO:0042147">
    <property type="term" value="P:retrograde transport, endosome to Golgi"/>
    <property type="evidence" value="ECO:0007669"/>
    <property type="project" value="InterPro"/>
</dbReference>
<dbReference type="GO" id="GO:0005829">
    <property type="term" value="C:cytosol"/>
    <property type="evidence" value="ECO:0007669"/>
    <property type="project" value="GOC"/>
</dbReference>
<accession>A0AAD5T3M7</accession>
<sequence>MSDFGDEEDLALGFEDPLRQHDFPVETVAAADLIDANVDADAADTDGNAENDALSTTVLAFQLGSQYQQQQYPQQYGPEYHNQKNRSDSTGDTHTTTVIRSTANSNSDAESGTNNDDPKEKEDDRLVAWDEQHSQQPDLGTETGMGLAASISSAAPSGVSSLVHLDRHDKNGADQAHLIGHASSHPTAYLAATTNPHLVQKAAPCCALDAFFAAAPSSLFLPPLSASDAAHSSNNNNNPVITISDTAKLSDATSTSSYVAYAIRLIVPSEFAKSNLSQNPIVYESRHRYSEFEAFNRLLRRIHPTVIVPPVPEKHSVADYAIRNPLSSTNKVKDDPKMIDARRRQLQTFLNRVAAHPLLSREHAFHGFLDPQGRSFLEILQDCGVAHFLKIKDAKKSQTGIRITDAILKNPNTHFLAAEEYTYKFGQQLSSLVKHQKRMVKHLSDSSHIQADLGSAYNGWSLTETSGGTILAPEIEALGEAIDNTVTSLNKLVHILDERVTEPLHEYEKFTTSIDKTLKWRHALHVEYETVAEALNASRNNLQKLQHEEQEAQRIAAAVRAELSGSTIGFNNHYQQQRQQPQMNTSHYGSIVGTTTHLASDDENEQENNDDDPYAETRRALSNYNTSSIHTPIANTNNQKPSFPPTSATSLLSTFNSFISPNQNFGTSNDADSTRRTNIARAQEKIQALESDRVEKLSKLSTANEAIQVDLDRFQKDKILDLRNMLLVCAVANREHAGRCLAAWKDAAAVLDGAGLGGGGSGGGGGLIEHDANEW</sequence>
<comment type="similarity">
    <text evidence="2">Belongs to the sorting nexin family.</text>
</comment>
<dbReference type="SUPFAM" id="SSF103657">
    <property type="entry name" value="BAR/IMD domain-like"/>
    <property type="match status" value="1"/>
</dbReference>
<dbReference type="InterPro" id="IPR001683">
    <property type="entry name" value="PX_dom"/>
</dbReference>
<dbReference type="Gene3D" id="3.30.1520.10">
    <property type="entry name" value="Phox-like domain"/>
    <property type="match status" value="1"/>
</dbReference>
<dbReference type="GO" id="GO:0006914">
    <property type="term" value="P:autophagy"/>
    <property type="evidence" value="ECO:0007669"/>
    <property type="project" value="UniProtKB-KW"/>
</dbReference>
<keyword evidence="13" id="KW-1185">Reference proteome</keyword>
<dbReference type="InterPro" id="IPR044106">
    <property type="entry name" value="PX_Snx41/Atg20"/>
</dbReference>
<feature type="coiled-coil region" evidence="9">
    <location>
        <begin position="528"/>
        <end position="562"/>
    </location>
</feature>
<keyword evidence="8" id="KW-0472">Membrane</keyword>
<keyword evidence="6" id="KW-0072">Autophagy</keyword>
<evidence type="ECO:0000313" key="12">
    <source>
        <dbReference type="EMBL" id="KAJ3127434.1"/>
    </source>
</evidence>
<comment type="subcellular location">
    <subcellularLocation>
        <location evidence="1">Endosome membrane</location>
        <topology evidence="1">Peripheral membrane protein</topology>
    </subcellularLocation>
</comment>
<dbReference type="GO" id="GO:0035091">
    <property type="term" value="F:phosphatidylinositol binding"/>
    <property type="evidence" value="ECO:0007669"/>
    <property type="project" value="InterPro"/>
</dbReference>
<protein>
    <submittedName>
        <fullName evidence="12">Sorting nexin, cytoplasm-to-vacuole targeting pathway/endosomal sorting</fullName>
    </submittedName>
</protein>
<organism evidence="12 13">
    <name type="scientific">Physocladia obscura</name>
    <dbReference type="NCBI Taxonomy" id="109957"/>
    <lineage>
        <taxon>Eukaryota</taxon>
        <taxon>Fungi</taxon>
        <taxon>Fungi incertae sedis</taxon>
        <taxon>Chytridiomycota</taxon>
        <taxon>Chytridiomycota incertae sedis</taxon>
        <taxon>Chytridiomycetes</taxon>
        <taxon>Chytridiales</taxon>
        <taxon>Chytriomycetaceae</taxon>
        <taxon>Physocladia</taxon>
    </lineage>
</organism>
<dbReference type="InterPro" id="IPR051079">
    <property type="entry name" value="Sorting_Nexin_Autophagy"/>
</dbReference>
<dbReference type="PANTHER" id="PTHR46979:SF2">
    <property type="entry name" value="SORTING NEXIN-41"/>
    <property type="match status" value="1"/>
</dbReference>
<keyword evidence="5" id="KW-0653">Protein transport</keyword>
<feature type="compositionally biased region" description="Polar residues" evidence="10">
    <location>
        <begin position="100"/>
        <end position="115"/>
    </location>
</feature>
<dbReference type="GO" id="GO:0010008">
    <property type="term" value="C:endosome membrane"/>
    <property type="evidence" value="ECO:0007669"/>
    <property type="project" value="UniProtKB-SubCell"/>
</dbReference>
<evidence type="ECO:0000313" key="13">
    <source>
        <dbReference type="Proteomes" id="UP001211907"/>
    </source>
</evidence>
<dbReference type="Gene3D" id="1.20.1270.60">
    <property type="entry name" value="Arfaptin homology (AH) domain/BAR domain"/>
    <property type="match status" value="2"/>
</dbReference>
<evidence type="ECO:0000256" key="1">
    <source>
        <dbReference type="ARBA" id="ARBA00004481"/>
    </source>
</evidence>
<gene>
    <name evidence="12" type="primary">ATG20</name>
    <name evidence="12" type="ORF">HK100_009762</name>
</gene>
<keyword evidence="9" id="KW-0175">Coiled coil</keyword>
<dbReference type="Pfam" id="PF00787">
    <property type="entry name" value="PX"/>
    <property type="match status" value="1"/>
</dbReference>
<dbReference type="SMART" id="SM00312">
    <property type="entry name" value="PX"/>
    <property type="match status" value="1"/>
</dbReference>
<evidence type="ECO:0000256" key="2">
    <source>
        <dbReference type="ARBA" id="ARBA00010883"/>
    </source>
</evidence>
<evidence type="ECO:0000256" key="3">
    <source>
        <dbReference type="ARBA" id="ARBA00022448"/>
    </source>
</evidence>
<evidence type="ECO:0000256" key="6">
    <source>
        <dbReference type="ARBA" id="ARBA00023006"/>
    </source>
</evidence>
<evidence type="ECO:0000256" key="5">
    <source>
        <dbReference type="ARBA" id="ARBA00022927"/>
    </source>
</evidence>
<dbReference type="InterPro" id="IPR036871">
    <property type="entry name" value="PX_dom_sf"/>
</dbReference>
<dbReference type="InterPro" id="IPR027267">
    <property type="entry name" value="AH/BAR_dom_sf"/>
</dbReference>
<dbReference type="SUPFAM" id="SSF64268">
    <property type="entry name" value="PX domain"/>
    <property type="match status" value="1"/>
</dbReference>
<evidence type="ECO:0000256" key="7">
    <source>
        <dbReference type="ARBA" id="ARBA00023121"/>
    </source>
</evidence>
<feature type="region of interest" description="Disordered" evidence="10">
    <location>
        <begin position="628"/>
        <end position="647"/>
    </location>
</feature>
<keyword evidence="4" id="KW-0967">Endosome</keyword>
<dbReference type="CDD" id="cd06867">
    <property type="entry name" value="PX_SNX41_42"/>
    <property type="match status" value="1"/>
</dbReference>
<reference evidence="12" key="1">
    <citation type="submission" date="2020-05" db="EMBL/GenBank/DDBJ databases">
        <title>Phylogenomic resolution of chytrid fungi.</title>
        <authorList>
            <person name="Stajich J.E."/>
            <person name="Amses K."/>
            <person name="Simmons R."/>
            <person name="Seto K."/>
            <person name="Myers J."/>
            <person name="Bonds A."/>
            <person name="Quandt C.A."/>
            <person name="Barry K."/>
            <person name="Liu P."/>
            <person name="Grigoriev I."/>
            <person name="Longcore J.E."/>
            <person name="James T.Y."/>
        </authorList>
    </citation>
    <scope>NUCLEOTIDE SEQUENCE</scope>
    <source>
        <strain evidence="12">JEL0513</strain>
    </source>
</reference>
<evidence type="ECO:0000256" key="4">
    <source>
        <dbReference type="ARBA" id="ARBA00022753"/>
    </source>
</evidence>